<dbReference type="AlphaFoldDB" id="A0AAJ1V2W5"/>
<protein>
    <submittedName>
        <fullName evidence="2">Sugar ABC transporter substrate-binding protein</fullName>
    </submittedName>
</protein>
<evidence type="ECO:0000256" key="1">
    <source>
        <dbReference type="SAM" id="SignalP"/>
    </source>
</evidence>
<keyword evidence="1" id="KW-0732">Signal</keyword>
<dbReference type="PANTHER" id="PTHR43649:SF12">
    <property type="entry name" value="DIACETYLCHITOBIOSE BINDING PROTEIN DASA"/>
    <property type="match status" value="1"/>
</dbReference>
<evidence type="ECO:0000313" key="2">
    <source>
        <dbReference type="EMBL" id="MDK7186816.1"/>
    </source>
</evidence>
<feature type="chain" id="PRO_5042555520" evidence="1">
    <location>
        <begin position="30"/>
        <end position="418"/>
    </location>
</feature>
<dbReference type="EMBL" id="JASOOE010000003">
    <property type="protein sequence ID" value="MDK7186816.1"/>
    <property type="molecule type" value="Genomic_DNA"/>
</dbReference>
<dbReference type="Gene3D" id="3.40.190.10">
    <property type="entry name" value="Periplasmic binding protein-like II"/>
    <property type="match status" value="1"/>
</dbReference>
<name>A0AAJ1V2W5_9LACT</name>
<dbReference type="RefSeq" id="WP_016647550.1">
    <property type="nucleotide sequence ID" value="NZ_JASOOE010000003.1"/>
</dbReference>
<dbReference type="InterPro" id="IPR006059">
    <property type="entry name" value="SBP"/>
</dbReference>
<dbReference type="InterPro" id="IPR050490">
    <property type="entry name" value="Bact_solute-bd_prot1"/>
</dbReference>
<accession>A0AAJ1V2W5</accession>
<gene>
    <name evidence="2" type="ORF">QP433_02355</name>
</gene>
<proteinExistence type="predicted"/>
<dbReference type="Pfam" id="PF01547">
    <property type="entry name" value="SBP_bac_1"/>
    <property type="match status" value="1"/>
</dbReference>
<evidence type="ECO:0000313" key="3">
    <source>
        <dbReference type="Proteomes" id="UP001229251"/>
    </source>
</evidence>
<comment type="caution">
    <text evidence="2">The sequence shown here is derived from an EMBL/GenBank/DDBJ whole genome shotgun (WGS) entry which is preliminary data.</text>
</comment>
<organism evidence="2 3">
    <name type="scientific">Facklamia hominis</name>
    <dbReference type="NCBI Taxonomy" id="178214"/>
    <lineage>
        <taxon>Bacteria</taxon>
        <taxon>Bacillati</taxon>
        <taxon>Bacillota</taxon>
        <taxon>Bacilli</taxon>
        <taxon>Lactobacillales</taxon>
        <taxon>Aerococcaceae</taxon>
        <taxon>Facklamia</taxon>
    </lineage>
</organism>
<feature type="signal peptide" evidence="1">
    <location>
        <begin position="1"/>
        <end position="29"/>
    </location>
</feature>
<reference evidence="2" key="1">
    <citation type="submission" date="2023-05" db="EMBL/GenBank/DDBJ databases">
        <title>Cataloging the Phylogenetic Diversity of Human Bladder Bacteria.</title>
        <authorList>
            <person name="Du J."/>
        </authorList>
    </citation>
    <scope>NUCLEOTIDE SEQUENCE</scope>
    <source>
        <strain evidence="2">UMB1231</strain>
    </source>
</reference>
<dbReference type="CDD" id="cd13585">
    <property type="entry name" value="PBP2_TMBP_like"/>
    <property type="match status" value="1"/>
</dbReference>
<dbReference type="Proteomes" id="UP001229251">
    <property type="component" value="Unassembled WGS sequence"/>
</dbReference>
<dbReference type="PANTHER" id="PTHR43649">
    <property type="entry name" value="ARABINOSE-BINDING PROTEIN-RELATED"/>
    <property type="match status" value="1"/>
</dbReference>
<sequence>MKKFLKGCLAAALSLSSLVTSSITTPVFAEEEPVEISLMIPDWGVPTDDMLKDFQEKTNIKVNVIPTAWDDIRDKVATASVGKKAAADVIEVDWSWTGEFVSANWLAPIEIDEDTLKDMPNLETFKVEDQYYAVPYANDFRIAYSNQEMFKKAGIEELPTNWNQLIEDAKKIKEAGVVDYPISIPLLAEENSTTTFLWLAYTRNGIVFNDDNTLNHDALVDTLTLIDSLVKDELVNPANTTLSGMEAYGQIATGDTANMTGPSSFVTRIEDESESKVVGQVQPSRPLSKDGDYADKTVPFNEAIGISAYTEHPEEALEFVKWYTSPEIQEQLNAEISATPTRLSVLEKLFEAGQIQHGDVFYDVAGIVENPFPNGVPDYYAEMSSEIFNGINQLATGQLTVEQAVEQIESAVNALAQK</sequence>
<dbReference type="SUPFAM" id="SSF53850">
    <property type="entry name" value="Periplasmic binding protein-like II"/>
    <property type="match status" value="1"/>
</dbReference>